<accession>A0A8J3KNR2</accession>
<name>A0A8J3KNR2_9ACTN</name>
<keyword evidence="2" id="KW-1185">Reference proteome</keyword>
<organism evidence="1 2">
    <name type="scientific">Catellatospora citrea</name>
    <dbReference type="NCBI Taxonomy" id="53366"/>
    <lineage>
        <taxon>Bacteria</taxon>
        <taxon>Bacillati</taxon>
        <taxon>Actinomycetota</taxon>
        <taxon>Actinomycetes</taxon>
        <taxon>Micromonosporales</taxon>
        <taxon>Micromonosporaceae</taxon>
        <taxon>Catellatospora</taxon>
    </lineage>
</organism>
<gene>
    <name evidence="1" type="ORF">Cci01nite_83250</name>
</gene>
<protein>
    <submittedName>
        <fullName evidence="1">Uncharacterized protein</fullName>
    </submittedName>
</protein>
<reference evidence="1 2" key="1">
    <citation type="submission" date="2021-01" db="EMBL/GenBank/DDBJ databases">
        <title>Whole genome shotgun sequence of Catellatospora citrea NBRC 14495.</title>
        <authorList>
            <person name="Komaki H."/>
            <person name="Tamura T."/>
        </authorList>
    </citation>
    <scope>NUCLEOTIDE SEQUENCE [LARGE SCALE GENOMIC DNA]</scope>
    <source>
        <strain evidence="1 2">NBRC 14495</strain>
    </source>
</reference>
<proteinExistence type="predicted"/>
<evidence type="ECO:0000313" key="2">
    <source>
        <dbReference type="Proteomes" id="UP000659904"/>
    </source>
</evidence>
<dbReference type="EMBL" id="BONH01000080">
    <property type="protein sequence ID" value="GIG03232.1"/>
    <property type="molecule type" value="Genomic_DNA"/>
</dbReference>
<evidence type="ECO:0000313" key="1">
    <source>
        <dbReference type="EMBL" id="GIG03232.1"/>
    </source>
</evidence>
<comment type="caution">
    <text evidence="1">The sequence shown here is derived from an EMBL/GenBank/DDBJ whole genome shotgun (WGS) entry which is preliminary data.</text>
</comment>
<sequence>MPGSVSDSAGQVGMATIYNPGQPHSTRQRCAGRPCACLLLALVLFGKLLLGVDVGGHCLGLAFDLPVGQASQCGAGVVGLQAGSGAVARGHLLVGAAGHVGDQDFVVVLSISTRTCCGAMLDVGFQRSLQVRA</sequence>
<dbReference type="Proteomes" id="UP000659904">
    <property type="component" value="Unassembled WGS sequence"/>
</dbReference>
<dbReference type="AlphaFoldDB" id="A0A8J3KNR2"/>